<comment type="caution">
    <text evidence="1">The sequence shown here is derived from an EMBL/GenBank/DDBJ whole genome shotgun (WGS) entry which is preliminary data.</text>
</comment>
<dbReference type="Proteomes" id="UP001287356">
    <property type="component" value="Unassembled WGS sequence"/>
</dbReference>
<evidence type="ECO:0000313" key="1">
    <source>
        <dbReference type="EMBL" id="KAK3362168.1"/>
    </source>
</evidence>
<organism evidence="1 2">
    <name type="scientific">Lasiosphaeria ovina</name>
    <dbReference type="NCBI Taxonomy" id="92902"/>
    <lineage>
        <taxon>Eukaryota</taxon>
        <taxon>Fungi</taxon>
        <taxon>Dikarya</taxon>
        <taxon>Ascomycota</taxon>
        <taxon>Pezizomycotina</taxon>
        <taxon>Sordariomycetes</taxon>
        <taxon>Sordariomycetidae</taxon>
        <taxon>Sordariales</taxon>
        <taxon>Lasiosphaeriaceae</taxon>
        <taxon>Lasiosphaeria</taxon>
    </lineage>
</organism>
<protein>
    <submittedName>
        <fullName evidence="1">Uncharacterized protein</fullName>
    </submittedName>
</protein>
<proteinExistence type="predicted"/>
<reference evidence="1" key="2">
    <citation type="submission" date="2023-06" db="EMBL/GenBank/DDBJ databases">
        <authorList>
            <consortium name="Lawrence Berkeley National Laboratory"/>
            <person name="Haridas S."/>
            <person name="Hensen N."/>
            <person name="Bonometti L."/>
            <person name="Westerberg I."/>
            <person name="Brannstrom I.O."/>
            <person name="Guillou S."/>
            <person name="Cros-Aarteil S."/>
            <person name="Calhoun S."/>
            <person name="Kuo A."/>
            <person name="Mondo S."/>
            <person name="Pangilinan J."/>
            <person name="Riley R."/>
            <person name="Labutti K."/>
            <person name="Andreopoulos B."/>
            <person name="Lipzen A."/>
            <person name="Chen C."/>
            <person name="Yanf M."/>
            <person name="Daum C."/>
            <person name="Ng V."/>
            <person name="Clum A."/>
            <person name="Steindorff A."/>
            <person name="Ohm R."/>
            <person name="Martin F."/>
            <person name="Silar P."/>
            <person name="Natvig D."/>
            <person name="Lalanne C."/>
            <person name="Gautier V."/>
            <person name="Ament-Velasquez S.L."/>
            <person name="Kruys A."/>
            <person name="Hutchinson M.I."/>
            <person name="Powell A.J."/>
            <person name="Barry K."/>
            <person name="Miller A.N."/>
            <person name="Grigoriev I.V."/>
            <person name="Debuchy R."/>
            <person name="Gladieux P."/>
            <person name="Thoren M.H."/>
            <person name="Johannesson H."/>
        </authorList>
    </citation>
    <scope>NUCLEOTIDE SEQUENCE</scope>
    <source>
        <strain evidence="1">CBS 958.72</strain>
    </source>
</reference>
<evidence type="ECO:0000313" key="2">
    <source>
        <dbReference type="Proteomes" id="UP001287356"/>
    </source>
</evidence>
<reference evidence="1" key="1">
    <citation type="journal article" date="2023" name="Mol. Phylogenet. Evol.">
        <title>Genome-scale phylogeny and comparative genomics of the fungal order Sordariales.</title>
        <authorList>
            <person name="Hensen N."/>
            <person name="Bonometti L."/>
            <person name="Westerberg I."/>
            <person name="Brannstrom I.O."/>
            <person name="Guillou S."/>
            <person name="Cros-Aarteil S."/>
            <person name="Calhoun S."/>
            <person name="Haridas S."/>
            <person name="Kuo A."/>
            <person name="Mondo S."/>
            <person name="Pangilinan J."/>
            <person name="Riley R."/>
            <person name="LaButti K."/>
            <person name="Andreopoulos B."/>
            <person name="Lipzen A."/>
            <person name="Chen C."/>
            <person name="Yan M."/>
            <person name="Daum C."/>
            <person name="Ng V."/>
            <person name="Clum A."/>
            <person name="Steindorff A."/>
            <person name="Ohm R.A."/>
            <person name="Martin F."/>
            <person name="Silar P."/>
            <person name="Natvig D.O."/>
            <person name="Lalanne C."/>
            <person name="Gautier V."/>
            <person name="Ament-Velasquez S.L."/>
            <person name="Kruys A."/>
            <person name="Hutchinson M.I."/>
            <person name="Powell A.J."/>
            <person name="Barry K."/>
            <person name="Miller A.N."/>
            <person name="Grigoriev I.V."/>
            <person name="Debuchy R."/>
            <person name="Gladieux P."/>
            <person name="Hiltunen Thoren M."/>
            <person name="Johannesson H."/>
        </authorList>
    </citation>
    <scope>NUCLEOTIDE SEQUENCE</scope>
    <source>
        <strain evidence="1">CBS 958.72</strain>
    </source>
</reference>
<gene>
    <name evidence="1" type="ORF">B0T24DRAFT_107193</name>
</gene>
<accession>A0AAE0MZK5</accession>
<name>A0AAE0MZK5_9PEZI</name>
<dbReference type="AlphaFoldDB" id="A0AAE0MZK5"/>
<keyword evidence="2" id="KW-1185">Reference proteome</keyword>
<sequence length="176" mass="19881">MEEAEVKIRSCNRVKVSRRVVRGPAAAIVCDAMVGLPTLALEKQANYMHFFRLVLRGMCGYCQARPLETVHSNYTYTDTWDRSVSLPQETLTKVRPSPLPDGIWDKPNISQRMAQKSICAYDWPFAQMQAINCLDHKPRALHVALTGGPGPEHQMCQLIHPPISFLKIPRMLVPTI</sequence>
<dbReference type="EMBL" id="JAULSN010000010">
    <property type="protein sequence ID" value="KAK3362168.1"/>
    <property type="molecule type" value="Genomic_DNA"/>
</dbReference>